<evidence type="ECO:0000313" key="9">
    <source>
        <dbReference type="Proteomes" id="UP000275078"/>
    </source>
</evidence>
<keyword evidence="4 6" id="KW-0472">Membrane</keyword>
<evidence type="ECO:0000256" key="4">
    <source>
        <dbReference type="ARBA" id="ARBA00023136"/>
    </source>
</evidence>
<evidence type="ECO:0000256" key="5">
    <source>
        <dbReference type="SAM" id="MobiDB-lite"/>
    </source>
</evidence>
<evidence type="ECO:0000313" key="8">
    <source>
        <dbReference type="EMBL" id="RPA86080.1"/>
    </source>
</evidence>
<keyword evidence="3 6" id="KW-1133">Transmembrane helix</keyword>
<dbReference type="Proteomes" id="UP000275078">
    <property type="component" value="Unassembled WGS sequence"/>
</dbReference>
<dbReference type="AlphaFoldDB" id="A0A3N4IPF8"/>
<reference evidence="8 9" key="1">
    <citation type="journal article" date="2018" name="Nat. Ecol. Evol.">
        <title>Pezizomycetes genomes reveal the molecular basis of ectomycorrhizal truffle lifestyle.</title>
        <authorList>
            <person name="Murat C."/>
            <person name="Payen T."/>
            <person name="Noel B."/>
            <person name="Kuo A."/>
            <person name="Morin E."/>
            <person name="Chen J."/>
            <person name="Kohler A."/>
            <person name="Krizsan K."/>
            <person name="Balestrini R."/>
            <person name="Da Silva C."/>
            <person name="Montanini B."/>
            <person name="Hainaut M."/>
            <person name="Levati E."/>
            <person name="Barry K.W."/>
            <person name="Belfiori B."/>
            <person name="Cichocki N."/>
            <person name="Clum A."/>
            <person name="Dockter R.B."/>
            <person name="Fauchery L."/>
            <person name="Guy J."/>
            <person name="Iotti M."/>
            <person name="Le Tacon F."/>
            <person name="Lindquist E.A."/>
            <person name="Lipzen A."/>
            <person name="Malagnac F."/>
            <person name="Mello A."/>
            <person name="Molinier V."/>
            <person name="Miyauchi S."/>
            <person name="Poulain J."/>
            <person name="Riccioni C."/>
            <person name="Rubini A."/>
            <person name="Sitrit Y."/>
            <person name="Splivallo R."/>
            <person name="Traeger S."/>
            <person name="Wang M."/>
            <person name="Zifcakova L."/>
            <person name="Wipf D."/>
            <person name="Zambonelli A."/>
            <person name="Paolocci F."/>
            <person name="Nowrousian M."/>
            <person name="Ottonello S."/>
            <person name="Baldrian P."/>
            <person name="Spatafora J.W."/>
            <person name="Henrissat B."/>
            <person name="Nagy L.G."/>
            <person name="Aury J.M."/>
            <person name="Wincker P."/>
            <person name="Grigoriev I.V."/>
            <person name="Bonfante P."/>
            <person name="Martin F.M."/>
        </authorList>
    </citation>
    <scope>NUCLEOTIDE SEQUENCE [LARGE SCALE GENOMIC DNA]</scope>
    <source>
        <strain evidence="8 9">RN42</strain>
    </source>
</reference>
<feature type="transmembrane region" description="Helical" evidence="6">
    <location>
        <begin position="395"/>
        <end position="414"/>
    </location>
</feature>
<dbReference type="SUPFAM" id="SSF52091">
    <property type="entry name" value="SpoIIaa-like"/>
    <property type="match status" value="1"/>
</dbReference>
<feature type="transmembrane region" description="Helical" evidence="6">
    <location>
        <begin position="364"/>
        <end position="383"/>
    </location>
</feature>
<protein>
    <submittedName>
        <fullName evidence="8">Putative sulfate transporter</fullName>
    </submittedName>
</protein>
<evidence type="ECO:0000256" key="3">
    <source>
        <dbReference type="ARBA" id="ARBA00022989"/>
    </source>
</evidence>
<dbReference type="GO" id="GO:0016020">
    <property type="term" value="C:membrane"/>
    <property type="evidence" value="ECO:0007669"/>
    <property type="project" value="UniProtKB-SubCell"/>
</dbReference>
<evidence type="ECO:0000256" key="6">
    <source>
        <dbReference type="SAM" id="Phobius"/>
    </source>
</evidence>
<sequence>MTASNQPPRTASQHEPDAQTSLLAGQRNPTQHGTFSSSSPRAAAARRHTGLDDGLASSEIAVKGRSLTELVDNKKGWDYWSYYVPSVRWMAEYKRSYLVGDIVAGITMASIYIPMALSLSANLARLPPIHGLYGFAIQPLVYAFLGSCPTMAVGPEAAGSLLLGSAIRLSNAHHRDEPDDGLQDVRNGYLAGAITAMCGIIALGAGVVRLGFLDGVLSRSFLRGFISAVGWVIVVDQLVPELGLQQLAKRDKISDFSSVDKIGWLFKNFRNTHMLTFYVALVSFSIIMVGRVVKRKMEKRFPSIVFLPDRLLVVVGSAILTKHFGWDKQGLTILGTVDSGNVSFHWPFRQSQIKLLQENMSTSFLISILGFFESVVAAKAMGSMADSSVSSNRDLVALGTANIIGGCFQSLPGFGGYGRSKLNYATGGRTPVSNLVLSLSTILVITTLLPYFYYLPRAVLSSMISVVAVSLLEEAPGDILFFFRIRGFMELFTIALIFVTTAFWSLELGIAIGVGFSLVQVLRLTNTPRIQILGRVPGTDEPQFKSAEHEGVEVDQLNGRLFVRIYESLTFVNTGKLKDRLRRLEWYLSPKAHPGMPRLTEDGWLKWLVIDGVGVEELDGSGAQVLREVVGEYVKRGVGVWFVRFQGPVRERMTNAGLAELVGGEDHFCRSLEEAEKQVDRVEREREGRVV</sequence>
<dbReference type="STRING" id="1160509.A0A3N4IPF8"/>
<feature type="transmembrane region" description="Helical" evidence="6">
    <location>
        <begin position="188"/>
        <end position="208"/>
    </location>
</feature>
<dbReference type="OrthoDB" id="427213at2759"/>
<dbReference type="PANTHER" id="PTHR11814">
    <property type="entry name" value="SULFATE TRANSPORTER"/>
    <property type="match status" value="1"/>
</dbReference>
<proteinExistence type="predicted"/>
<organism evidence="8 9">
    <name type="scientific">Ascobolus immersus RN42</name>
    <dbReference type="NCBI Taxonomy" id="1160509"/>
    <lineage>
        <taxon>Eukaryota</taxon>
        <taxon>Fungi</taxon>
        <taxon>Dikarya</taxon>
        <taxon>Ascomycota</taxon>
        <taxon>Pezizomycotina</taxon>
        <taxon>Pezizomycetes</taxon>
        <taxon>Pezizales</taxon>
        <taxon>Ascobolaceae</taxon>
        <taxon>Ascobolus</taxon>
    </lineage>
</organism>
<feature type="transmembrane region" description="Helical" evidence="6">
    <location>
        <begin position="460"/>
        <end position="483"/>
    </location>
</feature>
<feature type="transmembrane region" description="Helical" evidence="6">
    <location>
        <begin position="275"/>
        <end position="293"/>
    </location>
</feature>
<dbReference type="InterPro" id="IPR036513">
    <property type="entry name" value="STAS_dom_sf"/>
</dbReference>
<dbReference type="Pfam" id="PF01740">
    <property type="entry name" value="STAS"/>
    <property type="match status" value="1"/>
</dbReference>
<dbReference type="InterPro" id="IPR002645">
    <property type="entry name" value="STAS_dom"/>
</dbReference>
<feature type="domain" description="STAS" evidence="7">
    <location>
        <begin position="550"/>
        <end position="679"/>
    </location>
</feature>
<dbReference type="PROSITE" id="PS50801">
    <property type="entry name" value="STAS"/>
    <property type="match status" value="1"/>
</dbReference>
<keyword evidence="9" id="KW-1185">Reference proteome</keyword>
<name>A0A3N4IPF8_ASCIM</name>
<dbReference type="EMBL" id="ML119651">
    <property type="protein sequence ID" value="RPA86080.1"/>
    <property type="molecule type" value="Genomic_DNA"/>
</dbReference>
<feature type="transmembrane region" description="Helical" evidence="6">
    <location>
        <begin position="435"/>
        <end position="454"/>
    </location>
</feature>
<evidence type="ECO:0000256" key="2">
    <source>
        <dbReference type="ARBA" id="ARBA00022692"/>
    </source>
</evidence>
<feature type="region of interest" description="Disordered" evidence="5">
    <location>
        <begin position="1"/>
        <end position="50"/>
    </location>
</feature>
<dbReference type="InterPro" id="IPR001902">
    <property type="entry name" value="SLC26A/SulP_fam"/>
</dbReference>
<evidence type="ECO:0000259" key="7">
    <source>
        <dbReference type="PROSITE" id="PS50801"/>
    </source>
</evidence>
<dbReference type="Gene3D" id="3.30.750.24">
    <property type="entry name" value="STAS domain"/>
    <property type="match status" value="1"/>
</dbReference>
<gene>
    <name evidence="8" type="ORF">BJ508DRAFT_204609</name>
</gene>
<feature type="transmembrane region" description="Helical" evidence="6">
    <location>
        <begin position="220"/>
        <end position="239"/>
    </location>
</feature>
<evidence type="ECO:0000256" key="1">
    <source>
        <dbReference type="ARBA" id="ARBA00004141"/>
    </source>
</evidence>
<accession>A0A3N4IPF8</accession>
<dbReference type="CDD" id="cd07042">
    <property type="entry name" value="STAS_SulP_like_sulfate_transporter"/>
    <property type="match status" value="1"/>
</dbReference>
<feature type="compositionally biased region" description="Polar residues" evidence="5">
    <location>
        <begin position="18"/>
        <end position="35"/>
    </location>
</feature>
<feature type="transmembrane region" description="Helical" evidence="6">
    <location>
        <begin position="495"/>
        <end position="519"/>
    </location>
</feature>
<dbReference type="Pfam" id="PF00916">
    <property type="entry name" value="Sulfate_transp"/>
    <property type="match status" value="1"/>
</dbReference>
<feature type="transmembrane region" description="Helical" evidence="6">
    <location>
        <begin position="97"/>
        <end position="117"/>
    </location>
</feature>
<dbReference type="InterPro" id="IPR011547">
    <property type="entry name" value="SLC26A/SulP_dom"/>
</dbReference>
<comment type="subcellular location">
    <subcellularLocation>
        <location evidence="1">Membrane</location>
        <topology evidence="1">Multi-pass membrane protein</topology>
    </subcellularLocation>
</comment>
<feature type="compositionally biased region" description="Polar residues" evidence="5">
    <location>
        <begin position="1"/>
        <end position="11"/>
    </location>
</feature>
<dbReference type="GO" id="GO:0055085">
    <property type="term" value="P:transmembrane transport"/>
    <property type="evidence" value="ECO:0007669"/>
    <property type="project" value="InterPro"/>
</dbReference>
<keyword evidence="2 6" id="KW-0812">Transmembrane</keyword>